<dbReference type="RefSeq" id="WP_106091207.1">
    <property type="nucleotide sequence ID" value="NZ_PVNL01000086.1"/>
</dbReference>
<evidence type="ECO:0000256" key="1">
    <source>
        <dbReference type="ARBA" id="ARBA00001974"/>
    </source>
</evidence>
<evidence type="ECO:0000259" key="9">
    <source>
        <dbReference type="Pfam" id="PF02770"/>
    </source>
</evidence>
<evidence type="ECO:0000256" key="7">
    <source>
        <dbReference type="SAM" id="MobiDB-lite"/>
    </source>
</evidence>
<dbReference type="InterPro" id="IPR036250">
    <property type="entry name" value="AcylCo_DH-like_C"/>
</dbReference>
<dbReference type="Pfam" id="PF02770">
    <property type="entry name" value="Acyl-CoA_dh_M"/>
    <property type="match status" value="1"/>
</dbReference>
<dbReference type="PANTHER" id="PTHR43884">
    <property type="entry name" value="ACYL-COA DEHYDROGENASE"/>
    <property type="match status" value="1"/>
</dbReference>
<dbReference type="Pfam" id="PF02771">
    <property type="entry name" value="Acyl-CoA_dh_N"/>
    <property type="match status" value="1"/>
</dbReference>
<dbReference type="Gene3D" id="1.20.140.10">
    <property type="entry name" value="Butyryl-CoA Dehydrogenase, subunit A, domain 3"/>
    <property type="match status" value="2"/>
</dbReference>
<dbReference type="EC" id="1.3.99.-" evidence="11"/>
<dbReference type="SUPFAM" id="SSF47203">
    <property type="entry name" value="Acyl-CoA dehydrogenase C-terminal domain-like"/>
    <property type="match status" value="1"/>
</dbReference>
<dbReference type="InterPro" id="IPR013786">
    <property type="entry name" value="AcylCoA_DH/ox_N"/>
</dbReference>
<accession>A0A2S9YLP2</accession>
<dbReference type="InterPro" id="IPR009075">
    <property type="entry name" value="AcylCo_DH/oxidase_C"/>
</dbReference>
<dbReference type="GO" id="GO:0003995">
    <property type="term" value="F:acyl-CoA dehydrogenase activity"/>
    <property type="evidence" value="ECO:0007669"/>
    <property type="project" value="TreeGrafter"/>
</dbReference>
<organism evidence="11 12">
    <name type="scientific">Enhygromyxa salina</name>
    <dbReference type="NCBI Taxonomy" id="215803"/>
    <lineage>
        <taxon>Bacteria</taxon>
        <taxon>Pseudomonadati</taxon>
        <taxon>Myxococcota</taxon>
        <taxon>Polyangia</taxon>
        <taxon>Nannocystales</taxon>
        <taxon>Nannocystaceae</taxon>
        <taxon>Enhygromyxa</taxon>
    </lineage>
</organism>
<comment type="caution">
    <text evidence="11">The sequence shown here is derived from an EMBL/GenBank/DDBJ whole genome shotgun (WGS) entry which is preliminary data.</text>
</comment>
<dbReference type="InterPro" id="IPR009100">
    <property type="entry name" value="AcylCoA_DH/oxidase_NM_dom_sf"/>
</dbReference>
<comment type="similarity">
    <text evidence="2 6">Belongs to the acyl-CoA dehydrogenase family.</text>
</comment>
<evidence type="ECO:0000259" key="10">
    <source>
        <dbReference type="Pfam" id="PF02771"/>
    </source>
</evidence>
<evidence type="ECO:0000313" key="12">
    <source>
        <dbReference type="Proteomes" id="UP000238823"/>
    </source>
</evidence>
<evidence type="ECO:0000259" key="8">
    <source>
        <dbReference type="Pfam" id="PF00441"/>
    </source>
</evidence>
<dbReference type="OrthoDB" id="9765339at2"/>
<dbReference type="FunFam" id="1.10.540.10:FF:000001">
    <property type="entry name" value="Very long-chain-specific acyl-CoA dehydrogenase, mitochondrial"/>
    <property type="match status" value="1"/>
</dbReference>
<dbReference type="InterPro" id="IPR046373">
    <property type="entry name" value="Acyl-CoA_Oxase/DH_mid-dom_sf"/>
</dbReference>
<keyword evidence="5 6" id="KW-0560">Oxidoreductase</keyword>
<proteinExistence type="inferred from homology"/>
<dbReference type="GO" id="GO:0050660">
    <property type="term" value="F:flavin adenine dinucleotide binding"/>
    <property type="evidence" value="ECO:0007669"/>
    <property type="project" value="InterPro"/>
</dbReference>
<evidence type="ECO:0000256" key="4">
    <source>
        <dbReference type="ARBA" id="ARBA00022827"/>
    </source>
</evidence>
<dbReference type="PANTHER" id="PTHR43884:SF9">
    <property type="entry name" value="COMPLEX I ASSEMBLY FACTOR ACAD9, MITOCHONDRIAL"/>
    <property type="match status" value="1"/>
</dbReference>
<dbReference type="Gene3D" id="1.10.540.10">
    <property type="entry name" value="Acyl-CoA dehydrogenase/oxidase, N-terminal domain"/>
    <property type="match status" value="1"/>
</dbReference>
<comment type="cofactor">
    <cofactor evidence="1 6">
        <name>FAD</name>
        <dbReference type="ChEBI" id="CHEBI:57692"/>
    </cofactor>
</comment>
<protein>
    <submittedName>
        <fullName evidence="11">Acyl-CoA dehydrogenase</fullName>
        <ecNumber evidence="11">1.3.99.-</ecNumber>
    </submittedName>
</protein>
<keyword evidence="3 6" id="KW-0285">Flavoprotein</keyword>
<sequence>MSEADELIQAREARAVAEASRERVWSGASFIRDLFMGRFRLELIESLEFQPPTRPEFIQFMQTLRGFLLSSVDPVEIDATGEYPPDVIQGLRELGAFGLKIPKEYGGLGMSHIEYVHVMALLGSHDANVTALLSAHQAIGVPQPVLLFGTEAQKRQFLPRCAKGAISAFALTEPAVGSDPARIQSRAALSDDHTHYILDGDKLWCTNGTLAELLVVMARDPETGRINAFVVETSWPGVTVEYRCRFMGLRALANAYITFRQVRVPRENLIGPVGEGLRVALTTLNTGRLTLPAATAGGAKKCVEIVRKWSSARVQWGQEIGKHEAVALLNAKIASSALAMESVAHAVGEIADREQFDIRLEAAAAKEWNTVRAWHLIDDTLQVRGGRGYETELSLAARGEPAIGVERALRDARINTIFEGSSEIMHLFMAREAVDEHLEVAGALVDPGASMAQRLAALPRAIGFYAWWYPSRWIGWGRWPRYRGYGPLAKHLRFVDRCCRRLARAVFHGMAVYRAKLEHRQAFLFRAVDVAMELFVVTVTLRRAQLLHERDSSASDGVLELADLFAAGARERIRQHLRGLWHNADSAGYRVGRELLAGRYEWLERGIIGIAEQADELTPMSLEDLLAEHAAPTEEPGPAPEPSRQSQVGQGSEDRRAG</sequence>
<dbReference type="InterPro" id="IPR037069">
    <property type="entry name" value="AcylCoA_DH/ox_N_sf"/>
</dbReference>
<feature type="domain" description="Acyl-CoA oxidase/dehydrogenase middle" evidence="9">
    <location>
        <begin position="168"/>
        <end position="262"/>
    </location>
</feature>
<dbReference type="AlphaFoldDB" id="A0A2S9YLP2"/>
<keyword evidence="4 6" id="KW-0274">FAD</keyword>
<dbReference type="SUPFAM" id="SSF56645">
    <property type="entry name" value="Acyl-CoA dehydrogenase NM domain-like"/>
    <property type="match status" value="1"/>
</dbReference>
<feature type="domain" description="Acyl-CoA dehydrogenase/oxidase N-terminal" evidence="10">
    <location>
        <begin position="58"/>
        <end position="164"/>
    </location>
</feature>
<evidence type="ECO:0000256" key="3">
    <source>
        <dbReference type="ARBA" id="ARBA00022630"/>
    </source>
</evidence>
<feature type="region of interest" description="Disordered" evidence="7">
    <location>
        <begin position="623"/>
        <end position="658"/>
    </location>
</feature>
<dbReference type="Proteomes" id="UP000238823">
    <property type="component" value="Unassembled WGS sequence"/>
</dbReference>
<dbReference type="Pfam" id="PF00441">
    <property type="entry name" value="Acyl-CoA_dh_1"/>
    <property type="match status" value="1"/>
</dbReference>
<dbReference type="EMBL" id="PVNL01000086">
    <property type="protein sequence ID" value="PRQ06010.1"/>
    <property type="molecule type" value="Genomic_DNA"/>
</dbReference>
<dbReference type="InterPro" id="IPR006091">
    <property type="entry name" value="Acyl-CoA_Oxase/DH_mid-dom"/>
</dbReference>
<evidence type="ECO:0000256" key="2">
    <source>
        <dbReference type="ARBA" id="ARBA00009347"/>
    </source>
</evidence>
<gene>
    <name evidence="11" type="primary">mmgC_4</name>
    <name evidence="11" type="ORF">ENSA7_42720</name>
</gene>
<reference evidence="11 12" key="1">
    <citation type="submission" date="2018-03" db="EMBL/GenBank/DDBJ databases">
        <title>Draft Genome Sequences of the Obligatory Marine Myxobacteria Enhygromyxa salina SWB007.</title>
        <authorList>
            <person name="Poehlein A."/>
            <person name="Moghaddam J.A."/>
            <person name="Harms H."/>
            <person name="Alanjari M."/>
            <person name="Koenig G.M."/>
            <person name="Daniel R."/>
            <person name="Schaeberle T.F."/>
        </authorList>
    </citation>
    <scope>NUCLEOTIDE SEQUENCE [LARGE SCALE GENOMIC DNA]</scope>
    <source>
        <strain evidence="11 12">SWB007</strain>
    </source>
</reference>
<evidence type="ECO:0000313" key="11">
    <source>
        <dbReference type="EMBL" id="PRQ06010.1"/>
    </source>
</evidence>
<feature type="domain" description="Acyl-CoA dehydrogenase/oxidase C-terminal" evidence="8">
    <location>
        <begin position="274"/>
        <end position="432"/>
    </location>
</feature>
<name>A0A2S9YLP2_9BACT</name>
<dbReference type="Gene3D" id="2.40.110.10">
    <property type="entry name" value="Butyryl-CoA Dehydrogenase, subunit A, domain 2"/>
    <property type="match status" value="1"/>
</dbReference>
<evidence type="ECO:0000256" key="5">
    <source>
        <dbReference type="ARBA" id="ARBA00023002"/>
    </source>
</evidence>
<evidence type="ECO:0000256" key="6">
    <source>
        <dbReference type="RuleBase" id="RU362125"/>
    </source>
</evidence>